<dbReference type="InterPro" id="IPR000249">
    <property type="entry name" value="BMC_dom"/>
</dbReference>
<organism evidence="5 6">
    <name type="scientific">Pelagicoccus enzymogenes</name>
    <dbReference type="NCBI Taxonomy" id="2773457"/>
    <lineage>
        <taxon>Bacteria</taxon>
        <taxon>Pseudomonadati</taxon>
        <taxon>Verrucomicrobiota</taxon>
        <taxon>Opitutia</taxon>
        <taxon>Puniceicoccales</taxon>
        <taxon>Pelagicoccaceae</taxon>
        <taxon>Pelagicoccus</taxon>
    </lineage>
</organism>
<dbReference type="InterPro" id="IPR037233">
    <property type="entry name" value="CcmK-like_sf"/>
</dbReference>
<dbReference type="SMART" id="SM00877">
    <property type="entry name" value="BMC"/>
    <property type="match status" value="1"/>
</dbReference>
<dbReference type="InterPro" id="IPR050575">
    <property type="entry name" value="BMC_shell"/>
</dbReference>
<dbReference type="PROSITE" id="PS51930">
    <property type="entry name" value="BMC_2"/>
    <property type="match status" value="1"/>
</dbReference>
<evidence type="ECO:0000313" key="5">
    <source>
        <dbReference type="EMBL" id="MBD5781925.1"/>
    </source>
</evidence>
<dbReference type="Pfam" id="PF00936">
    <property type="entry name" value="BMC"/>
    <property type="match status" value="1"/>
</dbReference>
<dbReference type="SUPFAM" id="SSF143414">
    <property type="entry name" value="CcmK-like"/>
    <property type="match status" value="1"/>
</dbReference>
<evidence type="ECO:0000256" key="3">
    <source>
        <dbReference type="PROSITE-ProRule" id="PRU01278"/>
    </source>
</evidence>
<evidence type="ECO:0000256" key="2">
    <source>
        <dbReference type="ARBA" id="ARBA00024446"/>
    </source>
</evidence>
<proteinExistence type="inferred from homology"/>
<feature type="domain" description="BMC" evidence="4">
    <location>
        <begin position="4"/>
        <end position="88"/>
    </location>
</feature>
<accession>A0A927FDY9</accession>
<keyword evidence="6" id="KW-1185">Reference proteome</keyword>
<dbReference type="EMBL" id="JACYFG010000051">
    <property type="protein sequence ID" value="MBD5781925.1"/>
    <property type="molecule type" value="Genomic_DNA"/>
</dbReference>
<sequence length="89" mass="9034">MSESIGTIETKGFVGSVEASDAMSKAAGVEIVKQVQIGGGFLTVIVKGDVGSVKAAVEAGAEAANRVGELVSSNIIARPHSDLLKQFGF</sequence>
<dbReference type="PANTHER" id="PTHR33941">
    <property type="entry name" value="PROPANEDIOL UTILIZATION PROTEIN PDUA"/>
    <property type="match status" value="1"/>
</dbReference>
<dbReference type="CDD" id="cd07045">
    <property type="entry name" value="BMC_CcmK_like"/>
    <property type="match status" value="1"/>
</dbReference>
<dbReference type="Gene3D" id="3.30.70.1710">
    <property type="match status" value="1"/>
</dbReference>
<keyword evidence="2" id="KW-1283">Bacterial microcompartment</keyword>
<gene>
    <name evidence="5" type="ORF">IEN85_20670</name>
</gene>
<dbReference type="Proteomes" id="UP000622317">
    <property type="component" value="Unassembled WGS sequence"/>
</dbReference>
<dbReference type="RefSeq" id="WP_191619000.1">
    <property type="nucleotide sequence ID" value="NZ_JACYFG010000051.1"/>
</dbReference>
<dbReference type="GO" id="GO:0031469">
    <property type="term" value="C:bacterial microcompartment"/>
    <property type="evidence" value="ECO:0007669"/>
    <property type="project" value="UniProtKB-SubCell"/>
</dbReference>
<protein>
    <submittedName>
        <fullName evidence="5">BMC domain-containing protein</fullName>
    </submittedName>
</protein>
<evidence type="ECO:0000256" key="1">
    <source>
        <dbReference type="ARBA" id="ARBA00024322"/>
    </source>
</evidence>
<comment type="caution">
    <text evidence="5">The sequence shown here is derived from an EMBL/GenBank/DDBJ whole genome shotgun (WGS) entry which is preliminary data.</text>
</comment>
<dbReference type="PANTHER" id="PTHR33941:SF11">
    <property type="entry name" value="BACTERIAL MICROCOMPARTMENT SHELL PROTEIN PDUJ"/>
    <property type="match status" value="1"/>
</dbReference>
<name>A0A927FDY9_9BACT</name>
<comment type="similarity">
    <text evidence="3">Belongs to the bacterial microcompartments protein family.</text>
</comment>
<comment type="subcellular location">
    <subcellularLocation>
        <location evidence="1">Bacterial microcompartment</location>
    </subcellularLocation>
</comment>
<evidence type="ECO:0000313" key="6">
    <source>
        <dbReference type="Proteomes" id="UP000622317"/>
    </source>
</evidence>
<dbReference type="InterPro" id="IPR044872">
    <property type="entry name" value="CcmK/CsoS1_BMC"/>
</dbReference>
<reference evidence="5" key="1">
    <citation type="submission" date="2020-09" db="EMBL/GenBank/DDBJ databases">
        <title>Pelagicoccus enzymogenes sp. nov. with an EPS production, isolated from marine sediment.</title>
        <authorList>
            <person name="Feng X."/>
        </authorList>
    </citation>
    <scope>NUCLEOTIDE SEQUENCE</scope>
    <source>
        <strain evidence="5">NFK12</strain>
    </source>
</reference>
<evidence type="ECO:0000259" key="4">
    <source>
        <dbReference type="PROSITE" id="PS51930"/>
    </source>
</evidence>
<dbReference type="AlphaFoldDB" id="A0A927FDY9"/>